<dbReference type="EMBL" id="JANAKD010001917">
    <property type="protein sequence ID" value="KAJ3475679.1"/>
    <property type="molecule type" value="Genomic_DNA"/>
</dbReference>
<reference evidence="1" key="1">
    <citation type="submission" date="2022-07" db="EMBL/GenBank/DDBJ databases">
        <title>Genome Sequence of Lecanicillium saksenae.</title>
        <authorList>
            <person name="Buettner E."/>
        </authorList>
    </citation>
    <scope>NUCLEOTIDE SEQUENCE</scope>
    <source>
        <strain evidence="1">VT-O1</strain>
    </source>
</reference>
<proteinExistence type="predicted"/>
<evidence type="ECO:0000313" key="1">
    <source>
        <dbReference type="EMBL" id="KAJ3475679.1"/>
    </source>
</evidence>
<keyword evidence="2" id="KW-1185">Reference proteome</keyword>
<comment type="caution">
    <text evidence="1">The sequence shown here is derived from an EMBL/GenBank/DDBJ whole genome shotgun (WGS) entry which is preliminary data.</text>
</comment>
<accession>A0ACC1QG78</accession>
<dbReference type="Proteomes" id="UP001148737">
    <property type="component" value="Unassembled WGS sequence"/>
</dbReference>
<evidence type="ECO:0000313" key="2">
    <source>
        <dbReference type="Proteomes" id="UP001148737"/>
    </source>
</evidence>
<protein>
    <submittedName>
        <fullName evidence="1">Uncharacterized protein</fullName>
    </submittedName>
</protein>
<organism evidence="1 2">
    <name type="scientific">Lecanicillium saksenae</name>
    <dbReference type="NCBI Taxonomy" id="468837"/>
    <lineage>
        <taxon>Eukaryota</taxon>
        <taxon>Fungi</taxon>
        <taxon>Dikarya</taxon>
        <taxon>Ascomycota</taxon>
        <taxon>Pezizomycotina</taxon>
        <taxon>Sordariomycetes</taxon>
        <taxon>Hypocreomycetidae</taxon>
        <taxon>Hypocreales</taxon>
        <taxon>Cordycipitaceae</taxon>
        <taxon>Lecanicillium</taxon>
    </lineage>
</organism>
<gene>
    <name evidence="1" type="ORF">NLG97_g9374</name>
</gene>
<sequence length="379" mass="42510">MASGTSGDRGPQLTGVIATLCATSVITGLLRFYTHGVLIKRFFAEDYLTLIALILLCVYSTFGLLSVSYGLGNHTENVAPESRPKAIMYRWLGSLVYIVVSLLTKWIVGLFLLRICPRQRWRQITIWSIMIIFSLFSIIYFFLDIWSCSPVRYMWTRYNPEPAQGECRATTFATVTTYIAAVFNIIADFVLPALPATLVWQAQMERRVKISVIALLCLASTKLQSASIATVVRIPYARGILDNPDYLHTSTDICIWSTVEIGVALTASSLATLKPLLRKMRLFEVSEVMHYGSRSRTRSTGTQPTHTTSAKRASHVKTFSQGNHQITVTSTITTSAQSRDVWTRQKNKKRRESIDEVELVSKANTSSRSSQDKASWLEV</sequence>
<name>A0ACC1QG78_9HYPO</name>